<organism evidence="1">
    <name type="scientific">marine sediment metagenome</name>
    <dbReference type="NCBI Taxonomy" id="412755"/>
    <lineage>
        <taxon>unclassified sequences</taxon>
        <taxon>metagenomes</taxon>
        <taxon>ecological metagenomes</taxon>
    </lineage>
</organism>
<proteinExistence type="predicted"/>
<sequence>MEFIVTQIDEIHDKVGNLVGYQCFDGTGQSVKVKKGQGGHLEKKWGELQVGRAYSFAMGAYTPPGKNTSYPYVIDFTSMEKALEGKMPKPTPPPPPAIAPQERGKWMKEIGDWMRSGALDEWEQSKRLKPEFCKALRTTYWANLITGAGIEKVE</sequence>
<accession>A0A0F9EYA1</accession>
<name>A0A0F9EYA1_9ZZZZ</name>
<protein>
    <submittedName>
        <fullName evidence="1">Uncharacterized protein</fullName>
    </submittedName>
</protein>
<reference evidence="1" key="1">
    <citation type="journal article" date="2015" name="Nature">
        <title>Complex archaea that bridge the gap between prokaryotes and eukaryotes.</title>
        <authorList>
            <person name="Spang A."/>
            <person name="Saw J.H."/>
            <person name="Jorgensen S.L."/>
            <person name="Zaremba-Niedzwiedzka K."/>
            <person name="Martijn J."/>
            <person name="Lind A.E."/>
            <person name="van Eijk R."/>
            <person name="Schleper C."/>
            <person name="Guy L."/>
            <person name="Ettema T.J."/>
        </authorList>
    </citation>
    <scope>NUCLEOTIDE SEQUENCE</scope>
</reference>
<evidence type="ECO:0000313" key="1">
    <source>
        <dbReference type="EMBL" id="KKL49970.1"/>
    </source>
</evidence>
<gene>
    <name evidence="1" type="ORF">LCGC14_2310220</name>
</gene>
<comment type="caution">
    <text evidence="1">The sequence shown here is derived from an EMBL/GenBank/DDBJ whole genome shotgun (WGS) entry which is preliminary data.</text>
</comment>
<dbReference type="EMBL" id="LAZR01032768">
    <property type="protein sequence ID" value="KKL49970.1"/>
    <property type="molecule type" value="Genomic_DNA"/>
</dbReference>
<dbReference type="AlphaFoldDB" id="A0A0F9EYA1"/>